<dbReference type="Proteomes" id="UP000238634">
    <property type="component" value="Unassembled WGS sequence"/>
</dbReference>
<keyword evidence="2" id="KW-1185">Reference proteome</keyword>
<evidence type="ECO:0000313" key="2">
    <source>
        <dbReference type="Proteomes" id="UP000238634"/>
    </source>
</evidence>
<dbReference type="RefSeq" id="WP_073070436.1">
    <property type="nucleotide sequence ID" value="NZ_MPPI01000007.1"/>
</dbReference>
<name>A0A2T1DF72_9CYAN</name>
<evidence type="ECO:0000313" key="1">
    <source>
        <dbReference type="EMBL" id="PSB19149.1"/>
    </source>
</evidence>
<sequence>MKRHVHTVHLRSHDEALIHRGTVLLEDALHTASFPESGRLLLVRSLDAGKIHSQQSSATLALVLEQRLAQIGMTAVHAEDPAANSAIAVYFRDQVEPYLCLAMRLSNHLSTDEWFWRLAVFNWQANLSRDEGFRRVLYGIMQTAIGVSAIVPLMQELLTRTAITPLLSALTWHDGSALLRACGWLKSKTSIGSIKPLSISFIPKPWIDLLQHGLKFGELKMLDRSG</sequence>
<dbReference type="AlphaFoldDB" id="A0A2T1DF72"/>
<gene>
    <name evidence="1" type="ORF">C7B65_12780</name>
</gene>
<proteinExistence type="predicted"/>
<organism evidence="1 2">
    <name type="scientific">Phormidesmis priestleyi ULC007</name>
    <dbReference type="NCBI Taxonomy" id="1920490"/>
    <lineage>
        <taxon>Bacteria</taxon>
        <taxon>Bacillati</taxon>
        <taxon>Cyanobacteriota</taxon>
        <taxon>Cyanophyceae</taxon>
        <taxon>Leptolyngbyales</taxon>
        <taxon>Leptolyngbyaceae</taxon>
        <taxon>Phormidesmis</taxon>
    </lineage>
</organism>
<protein>
    <submittedName>
        <fullName evidence="1">Uncharacterized protein</fullName>
    </submittedName>
</protein>
<comment type="caution">
    <text evidence="1">The sequence shown here is derived from an EMBL/GenBank/DDBJ whole genome shotgun (WGS) entry which is preliminary data.</text>
</comment>
<reference evidence="1 2" key="2">
    <citation type="submission" date="2018-03" db="EMBL/GenBank/DDBJ databases">
        <title>The ancient ancestry and fast evolution of plastids.</title>
        <authorList>
            <person name="Moore K.R."/>
            <person name="Magnabosco C."/>
            <person name="Momper L."/>
            <person name="Gold D.A."/>
            <person name="Bosak T."/>
            <person name="Fournier G.P."/>
        </authorList>
    </citation>
    <scope>NUCLEOTIDE SEQUENCE [LARGE SCALE GENOMIC DNA]</scope>
    <source>
        <strain evidence="1 2">ULC007</strain>
    </source>
</reference>
<dbReference type="STRING" id="1920490.GCA_001895925_04339"/>
<dbReference type="EMBL" id="PVWG01000012">
    <property type="protein sequence ID" value="PSB19149.1"/>
    <property type="molecule type" value="Genomic_DNA"/>
</dbReference>
<accession>A0A2T1DF72</accession>
<dbReference type="OrthoDB" id="5525274at2"/>
<reference evidence="1 2" key="1">
    <citation type="submission" date="2018-02" db="EMBL/GenBank/DDBJ databases">
        <authorList>
            <person name="Cohen D.B."/>
            <person name="Kent A.D."/>
        </authorList>
    </citation>
    <scope>NUCLEOTIDE SEQUENCE [LARGE SCALE GENOMIC DNA]</scope>
    <source>
        <strain evidence="1 2">ULC007</strain>
    </source>
</reference>